<proteinExistence type="predicted"/>
<evidence type="ECO:0008006" key="4">
    <source>
        <dbReference type="Google" id="ProtNLM"/>
    </source>
</evidence>
<dbReference type="AlphaFoldDB" id="A0A0G9MW76"/>
<sequence>MSDSPTPSKGQPAIREAALFGLCPRCGAKTLFAGWARFSERCSACGLDFSRFNVGDGPAAFLILIVGSLVVGLAIWLQLAFEPPWWVHVLLWVPLTTVGVLALLRVTKAWLLAMEFRQSAAEHRHEGGADE</sequence>
<keyword evidence="1" id="KW-1133">Transmembrane helix</keyword>
<organism evidence="2 3">
    <name type="scientific">Aurantiacibacter luteus</name>
    <dbReference type="NCBI Taxonomy" id="1581420"/>
    <lineage>
        <taxon>Bacteria</taxon>
        <taxon>Pseudomonadati</taxon>
        <taxon>Pseudomonadota</taxon>
        <taxon>Alphaproteobacteria</taxon>
        <taxon>Sphingomonadales</taxon>
        <taxon>Erythrobacteraceae</taxon>
        <taxon>Aurantiacibacter</taxon>
    </lineage>
</organism>
<dbReference type="RefSeq" id="WP_047002428.1">
    <property type="nucleotide sequence ID" value="NZ_LBHB01000001.1"/>
</dbReference>
<dbReference type="STRING" id="1581420.AAW00_00555"/>
<dbReference type="Pfam" id="PF06170">
    <property type="entry name" value="DUF983"/>
    <property type="match status" value="1"/>
</dbReference>
<protein>
    <recommendedName>
        <fullName evidence="4">DUF983 domain-containing protein</fullName>
    </recommendedName>
</protein>
<name>A0A0G9MW76_9SPHN</name>
<comment type="caution">
    <text evidence="2">The sequence shown here is derived from an EMBL/GenBank/DDBJ whole genome shotgun (WGS) entry which is preliminary data.</text>
</comment>
<dbReference type="EMBL" id="LBHB01000001">
    <property type="protein sequence ID" value="KLE35027.1"/>
    <property type="molecule type" value="Genomic_DNA"/>
</dbReference>
<reference evidence="2 3" key="1">
    <citation type="submission" date="2015-04" db="EMBL/GenBank/DDBJ databases">
        <title>The draft genome sequence of Erythrobacter luteus KA37.</title>
        <authorList>
            <person name="Zhuang L."/>
            <person name="Liu Y."/>
            <person name="Shao Z."/>
        </authorList>
    </citation>
    <scope>NUCLEOTIDE SEQUENCE [LARGE SCALE GENOMIC DNA]</scope>
    <source>
        <strain evidence="2 3">KA37</strain>
    </source>
</reference>
<feature type="transmembrane region" description="Helical" evidence="1">
    <location>
        <begin position="85"/>
        <end position="104"/>
    </location>
</feature>
<keyword evidence="1" id="KW-0812">Transmembrane</keyword>
<dbReference type="Proteomes" id="UP000053464">
    <property type="component" value="Unassembled WGS sequence"/>
</dbReference>
<accession>A0A0G9MW76</accession>
<dbReference type="InterPro" id="IPR009325">
    <property type="entry name" value="DUF983"/>
</dbReference>
<gene>
    <name evidence="2" type="ORF">AAW00_00555</name>
</gene>
<keyword evidence="1" id="KW-0472">Membrane</keyword>
<evidence type="ECO:0000256" key="1">
    <source>
        <dbReference type="SAM" id="Phobius"/>
    </source>
</evidence>
<keyword evidence="3" id="KW-1185">Reference proteome</keyword>
<evidence type="ECO:0000313" key="2">
    <source>
        <dbReference type="EMBL" id="KLE35027.1"/>
    </source>
</evidence>
<dbReference type="OrthoDB" id="9799456at2"/>
<evidence type="ECO:0000313" key="3">
    <source>
        <dbReference type="Proteomes" id="UP000053464"/>
    </source>
</evidence>
<feature type="transmembrane region" description="Helical" evidence="1">
    <location>
        <begin position="59"/>
        <end position="79"/>
    </location>
</feature>
<dbReference type="PATRIC" id="fig|1581420.6.peg.111"/>